<gene>
    <name evidence="3" type="ORF">ACFOZ4_11795</name>
</gene>
<accession>A0ABV8LLD6</accession>
<evidence type="ECO:0000313" key="3">
    <source>
        <dbReference type="EMBL" id="MFC4131286.1"/>
    </source>
</evidence>
<comment type="caution">
    <text evidence="3">The sequence shown here is derived from an EMBL/GenBank/DDBJ whole genome shotgun (WGS) entry which is preliminary data.</text>
</comment>
<dbReference type="CDD" id="cd02440">
    <property type="entry name" value="AdoMet_MTases"/>
    <property type="match status" value="1"/>
</dbReference>
<reference evidence="4" key="1">
    <citation type="journal article" date="2019" name="Int. J. Syst. Evol. Microbiol.">
        <title>The Global Catalogue of Microorganisms (GCM) 10K type strain sequencing project: providing services to taxonomists for standard genome sequencing and annotation.</title>
        <authorList>
            <consortium name="The Broad Institute Genomics Platform"/>
            <consortium name="The Broad Institute Genome Sequencing Center for Infectious Disease"/>
            <person name="Wu L."/>
            <person name="Ma J."/>
        </authorList>
    </citation>
    <scope>NUCLEOTIDE SEQUENCE [LARGE SCALE GENOMIC DNA]</scope>
    <source>
        <strain evidence="4">CGMCC 4.7289</strain>
    </source>
</reference>
<organism evidence="3 4">
    <name type="scientific">Hamadaea flava</name>
    <dbReference type="NCBI Taxonomy" id="1742688"/>
    <lineage>
        <taxon>Bacteria</taxon>
        <taxon>Bacillati</taxon>
        <taxon>Actinomycetota</taxon>
        <taxon>Actinomycetes</taxon>
        <taxon>Micromonosporales</taxon>
        <taxon>Micromonosporaceae</taxon>
        <taxon>Hamadaea</taxon>
    </lineage>
</organism>
<dbReference type="Proteomes" id="UP001595816">
    <property type="component" value="Unassembled WGS sequence"/>
</dbReference>
<keyword evidence="4" id="KW-1185">Reference proteome</keyword>
<keyword evidence="2" id="KW-0808">Transferase</keyword>
<evidence type="ECO:0000256" key="2">
    <source>
        <dbReference type="ARBA" id="ARBA00022679"/>
    </source>
</evidence>
<dbReference type="InterPro" id="IPR029063">
    <property type="entry name" value="SAM-dependent_MTases_sf"/>
</dbReference>
<dbReference type="Pfam" id="PF13489">
    <property type="entry name" value="Methyltransf_23"/>
    <property type="match status" value="1"/>
</dbReference>
<evidence type="ECO:0000313" key="4">
    <source>
        <dbReference type="Proteomes" id="UP001595816"/>
    </source>
</evidence>
<dbReference type="Gene3D" id="3.40.50.150">
    <property type="entry name" value="Vaccinia Virus protein VP39"/>
    <property type="match status" value="1"/>
</dbReference>
<dbReference type="GO" id="GO:0008168">
    <property type="term" value="F:methyltransferase activity"/>
    <property type="evidence" value="ECO:0007669"/>
    <property type="project" value="UniProtKB-KW"/>
</dbReference>
<proteinExistence type="predicted"/>
<protein>
    <submittedName>
        <fullName evidence="3">Class I SAM-dependent methyltransferase</fullName>
    </submittedName>
</protein>
<dbReference type="InterPro" id="IPR051052">
    <property type="entry name" value="Diverse_substrate_MTase"/>
</dbReference>
<name>A0ABV8LLD6_9ACTN</name>
<keyword evidence="1 3" id="KW-0489">Methyltransferase</keyword>
<evidence type="ECO:0000256" key="1">
    <source>
        <dbReference type="ARBA" id="ARBA00022603"/>
    </source>
</evidence>
<dbReference type="GO" id="GO:0032259">
    <property type="term" value="P:methylation"/>
    <property type="evidence" value="ECO:0007669"/>
    <property type="project" value="UniProtKB-KW"/>
</dbReference>
<sequence>MSTQFGEVADLYDEVRPDLPAELADQILGYAAHIGPVTSAVEVGAGTGKATILFAGHGFPITCVEPDPRMAAVLRQRVPDVAIEVSKFEDWTPPAGGVTLIYAALSWHWVTPVARAQHAERALAPGGTLALVSARSSYADPEVKAAMEPLFGPDKPRPPIADWGVAELRDHTALTDIEVRLLDRVLPYEPEQFIALHQTTSWYRMLPPEEQTAKLTAMREVTTAYADRLDMTIGNTLILARRV</sequence>
<dbReference type="PANTHER" id="PTHR44942">
    <property type="entry name" value="METHYLTRANSF_11 DOMAIN-CONTAINING PROTEIN"/>
    <property type="match status" value="1"/>
</dbReference>
<dbReference type="EMBL" id="JBHSAY010000006">
    <property type="protein sequence ID" value="MFC4131286.1"/>
    <property type="molecule type" value="Genomic_DNA"/>
</dbReference>
<dbReference type="RefSeq" id="WP_253754678.1">
    <property type="nucleotide sequence ID" value="NZ_JAMZDZ010000001.1"/>
</dbReference>
<dbReference type="PANTHER" id="PTHR44942:SF4">
    <property type="entry name" value="METHYLTRANSFERASE TYPE 11 DOMAIN-CONTAINING PROTEIN"/>
    <property type="match status" value="1"/>
</dbReference>
<dbReference type="SUPFAM" id="SSF53335">
    <property type="entry name" value="S-adenosyl-L-methionine-dependent methyltransferases"/>
    <property type="match status" value="1"/>
</dbReference>